<evidence type="ECO:0000313" key="1">
    <source>
        <dbReference type="EMBL" id="QCE03850.1"/>
    </source>
</evidence>
<dbReference type="EMBL" id="CP039352">
    <property type="protein sequence ID" value="QCE03850.1"/>
    <property type="molecule type" value="Genomic_DNA"/>
</dbReference>
<reference evidence="1 2" key="1">
    <citation type="submission" date="2019-04" db="EMBL/GenBank/DDBJ databases">
        <title>An improved genome assembly and genetic linkage map for asparagus bean, Vigna unguiculata ssp. sesquipedialis.</title>
        <authorList>
            <person name="Xia Q."/>
            <person name="Zhang R."/>
            <person name="Dong Y."/>
        </authorList>
    </citation>
    <scope>NUCLEOTIDE SEQUENCE [LARGE SCALE GENOMIC DNA]</scope>
    <source>
        <tissue evidence="1">Leaf</tissue>
    </source>
</reference>
<name>A0A4D6MQN9_VIGUN</name>
<gene>
    <name evidence="1" type="ORF">DEO72_LG8g1879</name>
</gene>
<organism evidence="1 2">
    <name type="scientific">Vigna unguiculata</name>
    <name type="common">Cowpea</name>
    <dbReference type="NCBI Taxonomy" id="3917"/>
    <lineage>
        <taxon>Eukaryota</taxon>
        <taxon>Viridiplantae</taxon>
        <taxon>Streptophyta</taxon>
        <taxon>Embryophyta</taxon>
        <taxon>Tracheophyta</taxon>
        <taxon>Spermatophyta</taxon>
        <taxon>Magnoliopsida</taxon>
        <taxon>eudicotyledons</taxon>
        <taxon>Gunneridae</taxon>
        <taxon>Pentapetalae</taxon>
        <taxon>rosids</taxon>
        <taxon>fabids</taxon>
        <taxon>Fabales</taxon>
        <taxon>Fabaceae</taxon>
        <taxon>Papilionoideae</taxon>
        <taxon>50 kb inversion clade</taxon>
        <taxon>NPAAA clade</taxon>
        <taxon>indigoferoid/millettioid clade</taxon>
        <taxon>Phaseoleae</taxon>
        <taxon>Vigna</taxon>
    </lineage>
</organism>
<accession>A0A4D6MQN9</accession>
<keyword evidence="2" id="KW-1185">Reference proteome</keyword>
<sequence>MRYDMLGDSYEIRGNLECGVPGVGDRPTRRYLHVRGIRGTRRLEAHVPRQAVWKRIAPGSSRAASGGNVDAERLFALDVHGLPSFGDTLKVGFLDVPLVMAQNVSLEL</sequence>
<dbReference type="Proteomes" id="UP000501690">
    <property type="component" value="Linkage Group LG8"/>
</dbReference>
<evidence type="ECO:0000313" key="2">
    <source>
        <dbReference type="Proteomes" id="UP000501690"/>
    </source>
</evidence>
<dbReference type="AlphaFoldDB" id="A0A4D6MQN9"/>
<proteinExistence type="predicted"/>
<protein>
    <submittedName>
        <fullName evidence="1">Uncharacterized protein</fullName>
    </submittedName>
</protein>